<evidence type="ECO:0000259" key="13">
    <source>
        <dbReference type="Pfam" id="PF00275"/>
    </source>
</evidence>
<protein>
    <recommendedName>
        <fullName evidence="12">UDP-N-acetylglucosamine 1-carboxyvinyltransferase</fullName>
        <ecNumber evidence="12">2.5.1.7</ecNumber>
    </recommendedName>
    <alternativeName>
        <fullName evidence="12">Enoylpyruvate transferase</fullName>
    </alternativeName>
    <alternativeName>
        <fullName evidence="12">UDP-N-acetylglucosamine enolpyruvyl transferase</fullName>
        <shortName evidence="12">EPT</shortName>
    </alternativeName>
</protein>
<keyword evidence="9 12" id="KW-0961">Cell wall biogenesis/degradation</keyword>
<dbReference type="SUPFAM" id="SSF55205">
    <property type="entry name" value="EPT/RTPC-like"/>
    <property type="match status" value="1"/>
</dbReference>
<proteinExistence type="inferred from homology"/>
<feature type="binding site" evidence="12">
    <location>
        <position position="312"/>
    </location>
    <ligand>
        <name>UDP-N-acetyl-alpha-D-glucosamine</name>
        <dbReference type="ChEBI" id="CHEBI:57705"/>
    </ligand>
</feature>
<feature type="domain" description="Enolpyruvate transferase" evidence="13">
    <location>
        <begin position="13"/>
        <end position="413"/>
    </location>
</feature>
<dbReference type="GO" id="GO:0009252">
    <property type="term" value="P:peptidoglycan biosynthetic process"/>
    <property type="evidence" value="ECO:0007669"/>
    <property type="project" value="UniProtKB-UniRule"/>
</dbReference>
<dbReference type="InterPro" id="IPR050068">
    <property type="entry name" value="MurA_subfamily"/>
</dbReference>
<dbReference type="CDD" id="cd01555">
    <property type="entry name" value="UdpNAET"/>
    <property type="match status" value="1"/>
</dbReference>
<dbReference type="InterPro" id="IPR036968">
    <property type="entry name" value="Enolpyruvate_Tfrase_sf"/>
</dbReference>
<dbReference type="GO" id="GO:0071555">
    <property type="term" value="P:cell wall organization"/>
    <property type="evidence" value="ECO:0007669"/>
    <property type="project" value="UniProtKB-KW"/>
</dbReference>
<feature type="binding site" evidence="12">
    <location>
        <position position="99"/>
    </location>
    <ligand>
        <name>UDP-N-acetyl-alpha-D-glucosamine</name>
        <dbReference type="ChEBI" id="CHEBI:57705"/>
    </ligand>
</feature>
<comment type="function">
    <text evidence="12">Cell wall formation. Adds enolpyruvyl to UDP-N-acetylglucosamine.</text>
</comment>
<comment type="subcellular location">
    <subcellularLocation>
        <location evidence="1 12">Cytoplasm</location>
    </subcellularLocation>
</comment>
<dbReference type="GO" id="GO:0005737">
    <property type="term" value="C:cytoplasm"/>
    <property type="evidence" value="ECO:0007669"/>
    <property type="project" value="UniProtKB-SubCell"/>
</dbReference>
<dbReference type="Gene3D" id="3.65.10.10">
    <property type="entry name" value="Enolpyruvate transferase domain"/>
    <property type="match status" value="2"/>
</dbReference>
<dbReference type="InterPro" id="IPR005750">
    <property type="entry name" value="UDP_GlcNAc_COvinyl_MurA"/>
</dbReference>
<comment type="caution">
    <text evidence="14">The sequence shown here is derived from an EMBL/GenBank/DDBJ whole genome shotgun (WGS) entry which is preliminary data.</text>
</comment>
<dbReference type="Pfam" id="PF00275">
    <property type="entry name" value="EPSP_synthase"/>
    <property type="match status" value="1"/>
</dbReference>
<evidence type="ECO:0000256" key="4">
    <source>
        <dbReference type="ARBA" id="ARBA00022618"/>
    </source>
</evidence>
<evidence type="ECO:0000256" key="12">
    <source>
        <dbReference type="HAMAP-Rule" id="MF_00111"/>
    </source>
</evidence>
<feature type="active site" description="Proton donor" evidence="12">
    <location>
        <position position="123"/>
    </location>
</feature>
<comment type="caution">
    <text evidence="12">Lacks conserved residue(s) required for the propagation of feature annotation.</text>
</comment>
<dbReference type="PANTHER" id="PTHR43783">
    <property type="entry name" value="UDP-N-ACETYLGLUCOSAMINE 1-CARBOXYVINYLTRANSFERASE"/>
    <property type="match status" value="1"/>
</dbReference>
<dbReference type="RefSeq" id="WP_098503796.1">
    <property type="nucleotide sequence ID" value="NZ_PDJQ01000001.1"/>
</dbReference>
<dbReference type="InterPro" id="IPR001986">
    <property type="entry name" value="Enolpyruvate_Tfrase_dom"/>
</dbReference>
<name>A0A2A9HHH4_TEPT2</name>
<keyword evidence="8 12" id="KW-0131">Cell cycle</keyword>
<dbReference type="UniPathway" id="UPA00219"/>
<reference evidence="14 15" key="1">
    <citation type="submission" date="2017-09" db="EMBL/GenBank/DDBJ databases">
        <title>Sequencing the genomes of two abundant thermophiles in Great Basin hot springs: Thermocrinis jamiesonii and novel Chloroflexi Thermoflexus hugenholtzii.</title>
        <authorList>
            <person name="Hedlund B."/>
        </authorList>
    </citation>
    <scope>NUCLEOTIDE SEQUENCE [LARGE SCALE GENOMIC DNA]</scope>
    <source>
        <strain evidence="14 15">G233</strain>
    </source>
</reference>
<evidence type="ECO:0000313" key="15">
    <source>
        <dbReference type="Proteomes" id="UP000223071"/>
    </source>
</evidence>
<evidence type="ECO:0000256" key="9">
    <source>
        <dbReference type="ARBA" id="ARBA00023316"/>
    </source>
</evidence>
<evidence type="ECO:0000256" key="10">
    <source>
        <dbReference type="ARBA" id="ARBA00038367"/>
    </source>
</evidence>
<dbReference type="EC" id="2.5.1.7" evidence="12"/>
<evidence type="ECO:0000256" key="6">
    <source>
        <dbReference type="ARBA" id="ARBA00022960"/>
    </source>
</evidence>
<keyword evidence="6 12" id="KW-0133">Cell shape</keyword>
<dbReference type="InterPro" id="IPR013792">
    <property type="entry name" value="RNA3'P_cycl/enolpyr_Trfase_a/b"/>
</dbReference>
<keyword evidence="4 12" id="KW-0132">Cell division</keyword>
<evidence type="ECO:0000256" key="11">
    <source>
        <dbReference type="ARBA" id="ARBA00047527"/>
    </source>
</evidence>
<dbReference type="GO" id="GO:0008360">
    <property type="term" value="P:regulation of cell shape"/>
    <property type="evidence" value="ECO:0007669"/>
    <property type="project" value="UniProtKB-KW"/>
</dbReference>
<keyword evidence="15" id="KW-1185">Reference proteome</keyword>
<evidence type="ECO:0000256" key="3">
    <source>
        <dbReference type="ARBA" id="ARBA00022490"/>
    </source>
</evidence>
<keyword evidence="5 12" id="KW-0808">Transferase</keyword>
<dbReference type="GO" id="GO:0008760">
    <property type="term" value="F:UDP-N-acetylglucosamine 1-carboxyvinyltransferase activity"/>
    <property type="evidence" value="ECO:0007669"/>
    <property type="project" value="UniProtKB-UniRule"/>
</dbReference>
<comment type="catalytic activity">
    <reaction evidence="11 12">
        <text>phosphoenolpyruvate + UDP-N-acetyl-alpha-D-glucosamine = UDP-N-acetyl-3-O-(1-carboxyvinyl)-alpha-D-glucosamine + phosphate</text>
        <dbReference type="Rhea" id="RHEA:18681"/>
        <dbReference type="ChEBI" id="CHEBI:43474"/>
        <dbReference type="ChEBI" id="CHEBI:57705"/>
        <dbReference type="ChEBI" id="CHEBI:58702"/>
        <dbReference type="ChEBI" id="CHEBI:68483"/>
        <dbReference type="EC" id="2.5.1.7"/>
    </reaction>
</comment>
<gene>
    <name evidence="12" type="primary">murA</name>
    <name evidence="14" type="ORF">A9A59_1630</name>
</gene>
<organism evidence="14 15">
    <name type="scientific">Tepidiforma thermophila (strain KCTC 52669 / CGMCC 1.13589 / G233)</name>
    <dbReference type="NCBI Taxonomy" id="2761530"/>
    <lineage>
        <taxon>Bacteria</taxon>
        <taxon>Bacillati</taxon>
        <taxon>Chloroflexota</taxon>
        <taxon>Tepidiformia</taxon>
        <taxon>Tepidiformales</taxon>
        <taxon>Tepidiformaceae</taxon>
        <taxon>Tepidiforma</taxon>
    </lineage>
</organism>
<evidence type="ECO:0000256" key="8">
    <source>
        <dbReference type="ARBA" id="ARBA00023306"/>
    </source>
</evidence>
<sequence>MTTRVRGGRYIVQGEAVLHGRVRISGAKNHALAAMCAALLTDEDVILENVPYISDVDSLADLLRALGAVVKRLPDGSLLLNAARVATFEAPTELISENRASFQVMGPLLGRYGFAASAPPGGDVIGQRPIDVHLSGFEAMGAAVTREGERFVARAPAGLTGTRVFMDYPSVSGTQNVMMAAVVARGKTTIVNAATEPEVQELCHLLNAMGARITGVGTQMLEIDGVERLHGVRARIMPDRIEAGTWAIAAVMTGGELFLDEAPWEVMDALLHKLRAAGAEITTEPGGMHVRGGRPIRAVSFQALPYPGLATDLHAPFGALLTQANGVSIIHERVFDNRMLYVSELRKMGAEIVSTGSSAIVSGPTQLHGTRVRALDVRAGAAVLLAALVAQGTTIIDDIYHLDRGYERLDEKLRTMGVEVERA</sequence>
<comment type="pathway">
    <text evidence="2 12">Cell wall biogenesis; peptidoglycan biosynthesis.</text>
</comment>
<dbReference type="GO" id="GO:0051301">
    <property type="term" value="P:cell division"/>
    <property type="evidence" value="ECO:0007669"/>
    <property type="project" value="UniProtKB-KW"/>
</dbReference>
<evidence type="ECO:0000256" key="2">
    <source>
        <dbReference type="ARBA" id="ARBA00004752"/>
    </source>
</evidence>
<feature type="binding site" evidence="12">
    <location>
        <begin position="28"/>
        <end position="29"/>
    </location>
    <ligand>
        <name>phosphoenolpyruvate</name>
        <dbReference type="ChEBI" id="CHEBI:58702"/>
    </ligand>
</feature>
<feature type="binding site" evidence="12">
    <location>
        <position position="334"/>
    </location>
    <ligand>
        <name>UDP-N-acetyl-alpha-D-glucosamine</name>
        <dbReference type="ChEBI" id="CHEBI:57705"/>
    </ligand>
</feature>
<dbReference type="GO" id="GO:0019277">
    <property type="term" value="P:UDP-N-acetylgalactosamine biosynthetic process"/>
    <property type="evidence" value="ECO:0007669"/>
    <property type="project" value="InterPro"/>
</dbReference>
<accession>A0A2A9HHH4</accession>
<dbReference type="Proteomes" id="UP000223071">
    <property type="component" value="Unassembled WGS sequence"/>
</dbReference>
<evidence type="ECO:0000256" key="1">
    <source>
        <dbReference type="ARBA" id="ARBA00004496"/>
    </source>
</evidence>
<comment type="similarity">
    <text evidence="10 12">Belongs to the EPSP synthase family. MurA subfamily.</text>
</comment>
<evidence type="ECO:0000256" key="7">
    <source>
        <dbReference type="ARBA" id="ARBA00022984"/>
    </source>
</evidence>
<evidence type="ECO:0000256" key="5">
    <source>
        <dbReference type="ARBA" id="ARBA00022679"/>
    </source>
</evidence>
<keyword evidence="7 12" id="KW-0573">Peptidoglycan synthesis</keyword>
<dbReference type="NCBIfam" id="TIGR01072">
    <property type="entry name" value="murA"/>
    <property type="match status" value="1"/>
</dbReference>
<evidence type="ECO:0000313" key="14">
    <source>
        <dbReference type="EMBL" id="PFG74406.1"/>
    </source>
</evidence>
<keyword evidence="3 12" id="KW-0963">Cytoplasm</keyword>
<dbReference type="NCBIfam" id="NF006873">
    <property type="entry name" value="PRK09369.1"/>
    <property type="match status" value="1"/>
</dbReference>
<dbReference type="EMBL" id="PDJQ01000001">
    <property type="protein sequence ID" value="PFG74406.1"/>
    <property type="molecule type" value="Genomic_DNA"/>
</dbReference>
<dbReference type="PANTHER" id="PTHR43783:SF1">
    <property type="entry name" value="UDP-N-ACETYLGLUCOSAMINE 1-CARBOXYVINYLTRANSFERASE"/>
    <property type="match status" value="1"/>
</dbReference>
<dbReference type="AlphaFoldDB" id="A0A2A9HHH4"/>
<dbReference type="HAMAP" id="MF_00111">
    <property type="entry name" value="MurA"/>
    <property type="match status" value="1"/>
</dbReference>